<organism evidence="2 3">
    <name type="scientific">Candidatus Portnoybacteria bacterium CG_4_10_14_0_2_um_filter_44_20</name>
    <dbReference type="NCBI Taxonomy" id="1974799"/>
    <lineage>
        <taxon>Bacteria</taxon>
        <taxon>Candidatus Portnoyibacteriota</taxon>
    </lineage>
</organism>
<feature type="domain" description="HTH merR-type" evidence="1">
    <location>
        <begin position="17"/>
        <end position="51"/>
    </location>
</feature>
<evidence type="ECO:0000259" key="1">
    <source>
        <dbReference type="Pfam" id="PF00376"/>
    </source>
</evidence>
<dbReference type="Proteomes" id="UP000229805">
    <property type="component" value="Unassembled WGS sequence"/>
</dbReference>
<dbReference type="AlphaFoldDB" id="A0A2M7UDZ7"/>
<evidence type="ECO:0000313" key="2">
    <source>
        <dbReference type="EMBL" id="PIZ69411.1"/>
    </source>
</evidence>
<dbReference type="InterPro" id="IPR000551">
    <property type="entry name" value="MerR-type_HTH_dom"/>
</dbReference>
<accession>A0A2M7UDZ7</accession>
<evidence type="ECO:0000313" key="3">
    <source>
        <dbReference type="Proteomes" id="UP000229805"/>
    </source>
</evidence>
<gene>
    <name evidence="2" type="ORF">COY11_04535</name>
</gene>
<dbReference type="GO" id="GO:0006355">
    <property type="term" value="P:regulation of DNA-templated transcription"/>
    <property type="evidence" value="ECO:0007669"/>
    <property type="project" value="InterPro"/>
</dbReference>
<reference evidence="3" key="1">
    <citation type="submission" date="2017-09" db="EMBL/GenBank/DDBJ databases">
        <title>Depth-based differentiation of microbial function through sediment-hosted aquifers and enrichment of novel symbionts in the deep terrestrial subsurface.</title>
        <authorList>
            <person name="Probst A.J."/>
            <person name="Ladd B."/>
            <person name="Jarett J.K."/>
            <person name="Geller-Mcgrath D.E."/>
            <person name="Sieber C.M.K."/>
            <person name="Emerson J.B."/>
            <person name="Anantharaman K."/>
            <person name="Thomas B.C."/>
            <person name="Malmstrom R."/>
            <person name="Stieglmeier M."/>
            <person name="Klingl A."/>
            <person name="Woyke T."/>
            <person name="Ryan C.M."/>
            <person name="Banfield J.F."/>
        </authorList>
    </citation>
    <scope>NUCLEOTIDE SEQUENCE [LARGE SCALE GENOMIC DNA]</scope>
</reference>
<proteinExistence type="predicted"/>
<dbReference type="InterPro" id="IPR009061">
    <property type="entry name" value="DNA-bd_dom_put_sf"/>
</dbReference>
<dbReference type="SUPFAM" id="SSF46955">
    <property type="entry name" value="Putative DNA-binding domain"/>
    <property type="match status" value="1"/>
</dbReference>
<dbReference type="EMBL" id="PFOG01000167">
    <property type="protein sequence ID" value="PIZ69411.1"/>
    <property type="molecule type" value="Genomic_DNA"/>
</dbReference>
<name>A0A2M7UDZ7_9BACT</name>
<dbReference type="Pfam" id="PF00376">
    <property type="entry name" value="MerR"/>
    <property type="match status" value="1"/>
</dbReference>
<dbReference type="Gene3D" id="1.10.1660.10">
    <property type="match status" value="1"/>
</dbReference>
<protein>
    <recommendedName>
        <fullName evidence="1">HTH merR-type domain-containing protein</fullName>
    </recommendedName>
</protein>
<comment type="caution">
    <text evidence="2">The sequence shown here is derived from an EMBL/GenBank/DDBJ whole genome shotgun (WGS) entry which is preliminary data.</text>
</comment>
<sequence length="81" mass="9722">MRDKKIKNAEEYLSLQETAELLRVSIPTLRNWDKRGTFVAYRNPANNYRVYRISQIEKFIDDMEGSRKGKRFRVKVVKIEN</sequence>
<dbReference type="GO" id="GO:0003677">
    <property type="term" value="F:DNA binding"/>
    <property type="evidence" value="ECO:0007669"/>
    <property type="project" value="InterPro"/>
</dbReference>